<dbReference type="Proteomes" id="UP000823561">
    <property type="component" value="Chromosome 2"/>
</dbReference>
<dbReference type="InterPro" id="IPR026128">
    <property type="entry name" value="VGF"/>
</dbReference>
<dbReference type="AlphaFoldDB" id="A0AAV6HAX8"/>
<feature type="region of interest" description="Disordered" evidence="1">
    <location>
        <begin position="385"/>
        <end position="419"/>
    </location>
</feature>
<name>A0AAV6HAX8_9TELE</name>
<accession>A0AAV6HAX8</accession>
<feature type="compositionally biased region" description="Basic and acidic residues" evidence="1">
    <location>
        <begin position="177"/>
        <end position="193"/>
    </location>
</feature>
<gene>
    <name evidence="2" type="ORF">AALO_G00027640</name>
</gene>
<feature type="compositionally biased region" description="Basic and acidic residues" evidence="1">
    <location>
        <begin position="234"/>
        <end position="253"/>
    </location>
</feature>
<feature type="region of interest" description="Disordered" evidence="1">
    <location>
        <begin position="505"/>
        <end position="549"/>
    </location>
</feature>
<sequence>MLYEKCHGCALRKGKRKVTPVLLPSRCLSCPLCLLPQSSQFRTVMTRCHRSSCTSLLLLALLSVAPQLPASAATLPASDSPSSSSASGISGPHDIQVQQLAQAAAAMVGQGAIRTHRRGGGDDESGVRGVLAASERSSPPSPDVSAAWALASLLMDSIDHPRKEVEVEEEEEEEERGPERERAADSDGDDKGISQEGVGREQLGYTQERMKEEEEESMETLREQVNMAARELADYKGPSDERGQQWGEVERDQNSTVTQKGSQLREGVVAEKVKEEEELREEEEMSFERQVDNMANGLSKTSTNRDAGKLQRETRGYFQNIDLGLQDNEILPPLKGYKAYNQQLAQATKKLKWQEDKTKEPPAAVAAAAPAYERNFMDDFEQVADEDEDAARENEEARARAEQEELLRQQAEAEAARDEEQRLADIASDMLLEYMDRKQQTSFTKQRQKASILGNMAEDKRSNEVESDDDDGDMDLQTIDRLIEISSKLHLPADDVVEIISDVEEKKRRKDNPAVSVPRFRPLVAPSRPQTPLYKYSPPPAPPKISKPSKPFKSVNPYKKWYKEKGKSKVFKQDYWFKPAKQFMAYPSYPYYQKPYRAYYPVYFPPPKPRLYSKPAFAYDYNFEDSLDYGIKPPKRRNMNKLKGKGQSWKVMPMGPPSPYISNYIMPHPRTYYSLPMPKPQPPANRRPASSYYYPQDYDNVDLGEQQENDEELENFIEKIYFHRRIF</sequence>
<dbReference type="PANTHER" id="PTHR15159:SF3">
    <property type="entry name" value="SI:DKEY-175G6.2"/>
    <property type="match status" value="1"/>
</dbReference>
<feature type="region of interest" description="Disordered" evidence="1">
    <location>
        <begin position="234"/>
        <end position="311"/>
    </location>
</feature>
<feature type="compositionally biased region" description="Polar residues" evidence="1">
    <location>
        <begin position="296"/>
        <end position="305"/>
    </location>
</feature>
<proteinExistence type="predicted"/>
<dbReference type="GO" id="GO:0005184">
    <property type="term" value="F:neuropeptide hormone activity"/>
    <property type="evidence" value="ECO:0007669"/>
    <property type="project" value="InterPro"/>
</dbReference>
<keyword evidence="3" id="KW-1185">Reference proteome</keyword>
<feature type="region of interest" description="Disordered" evidence="1">
    <location>
        <begin position="72"/>
        <end position="91"/>
    </location>
</feature>
<evidence type="ECO:0000313" key="2">
    <source>
        <dbReference type="EMBL" id="KAG5284524.1"/>
    </source>
</evidence>
<reference evidence="2" key="1">
    <citation type="submission" date="2020-10" db="EMBL/GenBank/DDBJ databases">
        <title>Chromosome-scale genome assembly of the Allis shad, Alosa alosa.</title>
        <authorList>
            <person name="Margot Z."/>
            <person name="Christophe K."/>
            <person name="Cabau C."/>
            <person name="Louis A."/>
            <person name="Berthelot C."/>
            <person name="Parey E."/>
            <person name="Roest Crollius H."/>
            <person name="Montfort J."/>
            <person name="Robinson-Rechavi M."/>
            <person name="Bucao C."/>
            <person name="Bouchez O."/>
            <person name="Gislard M."/>
            <person name="Lluch J."/>
            <person name="Milhes M."/>
            <person name="Lampietro C."/>
            <person name="Lopez Roques C."/>
            <person name="Donnadieu C."/>
            <person name="Braasch I."/>
            <person name="Desvignes T."/>
            <person name="Postlethwait J."/>
            <person name="Bobe J."/>
            <person name="Guiguen Y."/>
        </authorList>
    </citation>
    <scope>NUCLEOTIDE SEQUENCE</scope>
    <source>
        <strain evidence="2">M-15738</strain>
        <tissue evidence="2">Blood</tissue>
    </source>
</reference>
<evidence type="ECO:0000256" key="1">
    <source>
        <dbReference type="SAM" id="MobiDB-lite"/>
    </source>
</evidence>
<comment type="caution">
    <text evidence="2">The sequence shown here is derived from an EMBL/GenBank/DDBJ whole genome shotgun (WGS) entry which is preliminary data.</text>
</comment>
<evidence type="ECO:0000313" key="3">
    <source>
        <dbReference type="Proteomes" id="UP000823561"/>
    </source>
</evidence>
<feature type="region of interest" description="Disordered" evidence="1">
    <location>
        <begin position="160"/>
        <end position="221"/>
    </location>
</feature>
<dbReference type="PANTHER" id="PTHR15159">
    <property type="entry name" value="NEUROSECRETORY PROTEIN VGF"/>
    <property type="match status" value="1"/>
</dbReference>
<feature type="compositionally biased region" description="Acidic residues" evidence="1">
    <location>
        <begin position="166"/>
        <end position="176"/>
    </location>
</feature>
<feature type="compositionally biased region" description="Basic and acidic residues" evidence="1">
    <location>
        <begin position="391"/>
        <end position="407"/>
    </location>
</feature>
<dbReference type="EMBL" id="JADWDJ010000002">
    <property type="protein sequence ID" value="KAG5284524.1"/>
    <property type="molecule type" value="Genomic_DNA"/>
</dbReference>
<protein>
    <recommendedName>
        <fullName evidence="4">Neurosecretory protein VGF</fullName>
    </recommendedName>
</protein>
<evidence type="ECO:0008006" key="4">
    <source>
        <dbReference type="Google" id="ProtNLM"/>
    </source>
</evidence>
<feature type="region of interest" description="Disordered" evidence="1">
    <location>
        <begin position="439"/>
        <end position="473"/>
    </location>
</feature>
<feature type="region of interest" description="Disordered" evidence="1">
    <location>
        <begin position="111"/>
        <end position="144"/>
    </location>
</feature>
<feature type="compositionally biased region" description="Basic and acidic residues" evidence="1">
    <location>
        <begin position="268"/>
        <end position="277"/>
    </location>
</feature>
<organism evidence="2 3">
    <name type="scientific">Alosa alosa</name>
    <name type="common">allis shad</name>
    <dbReference type="NCBI Taxonomy" id="278164"/>
    <lineage>
        <taxon>Eukaryota</taxon>
        <taxon>Metazoa</taxon>
        <taxon>Chordata</taxon>
        <taxon>Craniata</taxon>
        <taxon>Vertebrata</taxon>
        <taxon>Euteleostomi</taxon>
        <taxon>Actinopterygii</taxon>
        <taxon>Neopterygii</taxon>
        <taxon>Teleostei</taxon>
        <taxon>Clupei</taxon>
        <taxon>Clupeiformes</taxon>
        <taxon>Clupeoidei</taxon>
        <taxon>Clupeidae</taxon>
        <taxon>Alosa</taxon>
    </lineage>
</organism>